<proteinExistence type="predicted"/>
<dbReference type="EMBL" id="JAIWYP010000023">
    <property type="protein sequence ID" value="KAH3692389.1"/>
    <property type="molecule type" value="Genomic_DNA"/>
</dbReference>
<organism evidence="1 2">
    <name type="scientific">Dreissena polymorpha</name>
    <name type="common">Zebra mussel</name>
    <name type="synonym">Mytilus polymorpha</name>
    <dbReference type="NCBI Taxonomy" id="45954"/>
    <lineage>
        <taxon>Eukaryota</taxon>
        <taxon>Metazoa</taxon>
        <taxon>Spiralia</taxon>
        <taxon>Lophotrochozoa</taxon>
        <taxon>Mollusca</taxon>
        <taxon>Bivalvia</taxon>
        <taxon>Autobranchia</taxon>
        <taxon>Heteroconchia</taxon>
        <taxon>Euheterodonta</taxon>
        <taxon>Imparidentia</taxon>
        <taxon>Neoheterodontei</taxon>
        <taxon>Myida</taxon>
        <taxon>Dreissenoidea</taxon>
        <taxon>Dreissenidae</taxon>
        <taxon>Dreissena</taxon>
    </lineage>
</organism>
<keyword evidence="2" id="KW-1185">Reference proteome</keyword>
<name>A0A9D4BEJ4_DREPO</name>
<reference evidence="1" key="2">
    <citation type="submission" date="2020-11" db="EMBL/GenBank/DDBJ databases">
        <authorList>
            <person name="McCartney M.A."/>
            <person name="Auch B."/>
            <person name="Kono T."/>
            <person name="Mallez S."/>
            <person name="Becker A."/>
            <person name="Gohl D.M."/>
            <person name="Silverstein K.A.T."/>
            <person name="Koren S."/>
            <person name="Bechman K.B."/>
            <person name="Herman A."/>
            <person name="Abrahante J.E."/>
            <person name="Garbe J."/>
        </authorList>
    </citation>
    <scope>NUCLEOTIDE SEQUENCE</scope>
    <source>
        <strain evidence="1">Duluth1</strain>
        <tissue evidence="1">Whole animal</tissue>
    </source>
</reference>
<evidence type="ECO:0000313" key="1">
    <source>
        <dbReference type="EMBL" id="KAH3692389.1"/>
    </source>
</evidence>
<evidence type="ECO:0000313" key="2">
    <source>
        <dbReference type="Proteomes" id="UP000828390"/>
    </source>
</evidence>
<dbReference type="Proteomes" id="UP000828390">
    <property type="component" value="Unassembled WGS sequence"/>
</dbReference>
<reference evidence="1" key="1">
    <citation type="journal article" date="2019" name="bioRxiv">
        <title>The Genome of the Zebra Mussel, Dreissena polymorpha: A Resource for Invasive Species Research.</title>
        <authorList>
            <person name="McCartney M.A."/>
            <person name="Auch B."/>
            <person name="Kono T."/>
            <person name="Mallez S."/>
            <person name="Zhang Y."/>
            <person name="Obille A."/>
            <person name="Becker A."/>
            <person name="Abrahante J.E."/>
            <person name="Garbe J."/>
            <person name="Badalamenti J.P."/>
            <person name="Herman A."/>
            <person name="Mangelson H."/>
            <person name="Liachko I."/>
            <person name="Sullivan S."/>
            <person name="Sone E.D."/>
            <person name="Koren S."/>
            <person name="Silverstein K.A.T."/>
            <person name="Beckman K.B."/>
            <person name="Gohl D.M."/>
        </authorList>
    </citation>
    <scope>NUCLEOTIDE SEQUENCE</scope>
    <source>
        <strain evidence="1">Duluth1</strain>
        <tissue evidence="1">Whole animal</tissue>
    </source>
</reference>
<sequence length="61" mass="7416">MKETGEKVLGFRKSKKTEWISDELWTRVEEKETDKKETVGHQIPKDLRIEFQRNIVRKTKR</sequence>
<dbReference type="AlphaFoldDB" id="A0A9D4BEJ4"/>
<protein>
    <submittedName>
        <fullName evidence="1">Uncharacterized protein</fullName>
    </submittedName>
</protein>
<accession>A0A9D4BEJ4</accession>
<comment type="caution">
    <text evidence="1">The sequence shown here is derived from an EMBL/GenBank/DDBJ whole genome shotgun (WGS) entry which is preliminary data.</text>
</comment>
<gene>
    <name evidence="1" type="ORF">DPMN_194839</name>
</gene>